<dbReference type="SUPFAM" id="SSF49464">
    <property type="entry name" value="Carboxypeptidase regulatory domain-like"/>
    <property type="match status" value="1"/>
</dbReference>
<gene>
    <name evidence="2" type="ORF">SAMN05444380_109119</name>
</gene>
<dbReference type="InterPro" id="IPR008969">
    <property type="entry name" value="CarboxyPept-like_regulatory"/>
</dbReference>
<evidence type="ECO:0008006" key="4">
    <source>
        <dbReference type="Google" id="ProtNLM"/>
    </source>
</evidence>
<dbReference type="EMBL" id="FONA01000009">
    <property type="protein sequence ID" value="SFE31630.1"/>
    <property type="molecule type" value="Genomic_DNA"/>
</dbReference>
<accession>A0A1I1ZMQ9</accession>
<feature type="signal peptide" evidence="1">
    <location>
        <begin position="1"/>
        <end position="19"/>
    </location>
</feature>
<dbReference type="Proteomes" id="UP000181976">
    <property type="component" value="Unassembled WGS sequence"/>
</dbReference>
<evidence type="ECO:0000313" key="3">
    <source>
        <dbReference type="Proteomes" id="UP000181976"/>
    </source>
</evidence>
<evidence type="ECO:0000256" key="1">
    <source>
        <dbReference type="SAM" id="SignalP"/>
    </source>
</evidence>
<keyword evidence="1" id="KW-0732">Signal</keyword>
<reference evidence="2 3" key="1">
    <citation type="submission" date="2016-10" db="EMBL/GenBank/DDBJ databases">
        <authorList>
            <person name="de Groot N.N."/>
        </authorList>
    </citation>
    <scope>NUCLEOTIDE SEQUENCE [LARGE SCALE GENOMIC DNA]</scope>
    <source>
        <strain evidence="2 3">DSM 19012</strain>
    </source>
</reference>
<dbReference type="eggNOG" id="ENOG5030IX4">
    <property type="taxonomic scope" value="Bacteria"/>
</dbReference>
<protein>
    <recommendedName>
        <fullName evidence="4">CarboxypepD_reg-like domain-containing protein</fullName>
    </recommendedName>
</protein>
<proteinExistence type="predicted"/>
<name>A0A1I1ZMQ9_9BACT</name>
<dbReference type="RefSeq" id="WP_010526298.1">
    <property type="nucleotide sequence ID" value="NZ_AFSL01000008.1"/>
</dbReference>
<feature type="chain" id="PRO_5010311462" description="CarboxypepD_reg-like domain-containing protein" evidence="1">
    <location>
        <begin position="20"/>
        <end position="243"/>
    </location>
</feature>
<dbReference type="InParanoid" id="A0A1I1ZMQ9"/>
<organism evidence="2 3">
    <name type="scientific">Thermophagus xiamenensis</name>
    <dbReference type="NCBI Taxonomy" id="385682"/>
    <lineage>
        <taxon>Bacteria</taxon>
        <taxon>Pseudomonadati</taxon>
        <taxon>Bacteroidota</taxon>
        <taxon>Bacteroidia</taxon>
        <taxon>Marinilabiliales</taxon>
        <taxon>Marinilabiliaceae</taxon>
        <taxon>Thermophagus</taxon>
    </lineage>
</organism>
<evidence type="ECO:0000313" key="2">
    <source>
        <dbReference type="EMBL" id="SFE31630.1"/>
    </source>
</evidence>
<dbReference type="STRING" id="385682.SAMN05444380_109119"/>
<keyword evidence="3" id="KW-1185">Reference proteome</keyword>
<sequence length="243" mass="27627">MKNFLLWKFILFFSVLTIALTGQENQQIKISGYVYNAETHKPLHFAQLVSYKTYLSYTTDTIGKFNILLGRSDSLKIVSMGFEGVVVKAEDFLKTEGPDTIFLSPASYLLNEVLINPREPSIHLNLPGNIGANVDPDAEPDRFIPKPSVGLITSPVTLAYSVFSKRAKKERKLKKEMADNRQKAVWHSILFSDKLEQWTGLKGKELDDFIIYCNTRISVSGSDNELSIQRKVMDLLENYKRQN</sequence>
<dbReference type="AlphaFoldDB" id="A0A1I1ZMQ9"/>